<dbReference type="InterPro" id="IPR013762">
    <property type="entry name" value="Integrase-like_cat_sf"/>
</dbReference>
<dbReference type="GO" id="GO:0006310">
    <property type="term" value="P:DNA recombination"/>
    <property type="evidence" value="ECO:0007669"/>
    <property type="project" value="UniProtKB-KW"/>
</dbReference>
<evidence type="ECO:0000256" key="1">
    <source>
        <dbReference type="ARBA" id="ARBA00022908"/>
    </source>
</evidence>
<dbReference type="Pfam" id="PF00589">
    <property type="entry name" value="Phage_integrase"/>
    <property type="match status" value="1"/>
</dbReference>
<dbReference type="GO" id="GO:0003677">
    <property type="term" value="F:DNA binding"/>
    <property type="evidence" value="ECO:0007669"/>
    <property type="project" value="InterPro"/>
</dbReference>
<evidence type="ECO:0000313" key="4">
    <source>
        <dbReference type="EMBL" id="RMO36623.1"/>
    </source>
</evidence>
<gene>
    <name evidence="5" type="ORF">ALQ11_02577</name>
    <name evidence="4" type="ORF">ALQ42_01823</name>
</gene>
<comment type="caution">
    <text evidence="5">The sequence shown here is derived from an EMBL/GenBank/DDBJ whole genome shotgun (WGS) entry which is preliminary data.</text>
</comment>
<dbReference type="PANTHER" id="PTHR30349:SF87">
    <property type="entry name" value="TRANSPOSASE A"/>
    <property type="match status" value="1"/>
</dbReference>
<dbReference type="InterPro" id="IPR011010">
    <property type="entry name" value="DNA_brk_join_enz"/>
</dbReference>
<organism evidence="5 6">
    <name type="scientific">Pseudomonas savastanoi pv. glycinea</name>
    <name type="common">Pseudomonas syringae pv. glycinea</name>
    <dbReference type="NCBI Taxonomy" id="318"/>
    <lineage>
        <taxon>Bacteria</taxon>
        <taxon>Pseudomonadati</taxon>
        <taxon>Pseudomonadota</taxon>
        <taxon>Gammaproteobacteria</taxon>
        <taxon>Pseudomonadales</taxon>
        <taxon>Pseudomonadaceae</taxon>
        <taxon>Pseudomonas</taxon>
    </lineage>
</organism>
<dbReference type="Proteomes" id="UP000272471">
    <property type="component" value="Unassembled WGS sequence"/>
</dbReference>
<evidence type="ECO:0000313" key="6">
    <source>
        <dbReference type="Proteomes" id="UP000272471"/>
    </source>
</evidence>
<keyword evidence="1" id="KW-0229">DNA integration</keyword>
<dbReference type="AlphaFoldDB" id="A0A0P9W5U9"/>
<dbReference type="PROSITE" id="PS51898">
    <property type="entry name" value="TYR_RECOMBINASE"/>
    <property type="match status" value="1"/>
</dbReference>
<reference evidence="6 7" key="1">
    <citation type="submission" date="2018-08" db="EMBL/GenBank/DDBJ databases">
        <title>Recombination of ecologically and evolutionarily significant loci maintains genetic cohesion in the Pseudomonas syringae species complex.</title>
        <authorList>
            <person name="Dillon M."/>
            <person name="Thakur S."/>
            <person name="Almeida R.N.D."/>
            <person name="Weir B.S."/>
            <person name="Guttman D.S."/>
        </authorList>
    </citation>
    <scope>NUCLEOTIDE SEQUENCE [LARGE SCALE GENOMIC DNA]</scope>
    <source>
        <strain evidence="5 6">ICMP 4182</strain>
        <strain evidence="4 7">ICMP 6372</strain>
    </source>
</reference>
<name>A0A0P9W5U9_PSESG</name>
<evidence type="ECO:0000259" key="3">
    <source>
        <dbReference type="PROSITE" id="PS51898"/>
    </source>
</evidence>
<dbReference type="InterPro" id="IPR050090">
    <property type="entry name" value="Tyrosine_recombinase_XerCD"/>
</dbReference>
<dbReference type="Gene3D" id="1.10.443.10">
    <property type="entry name" value="Intergrase catalytic core"/>
    <property type="match status" value="1"/>
</dbReference>
<dbReference type="RefSeq" id="WP_004664369.1">
    <property type="nucleotide sequence ID" value="NZ_LGLL01000080.1"/>
</dbReference>
<dbReference type="PANTHER" id="PTHR30349">
    <property type="entry name" value="PHAGE INTEGRASE-RELATED"/>
    <property type="match status" value="1"/>
</dbReference>
<feature type="domain" description="Tyr recombinase" evidence="3">
    <location>
        <begin position="168"/>
        <end position="393"/>
    </location>
</feature>
<sequence length="404" mass="46522">MTFSIKSFIATNGERFSLLLDAREEGIPMYYPTIFVSHEMRENHTHQTQQSALHGIRRLCQWESERGLLVEEKLANGELLQPHEIADLAAHVRTSRMGKKGEAISAEKFNIYWLYIRRYIAWLTDRLLPNRDSIHMRKLVEDQAERLKKRELKRGASRARKKQRLLDEKLPELGRAKLLSLFDNPLQGLEDKPQHHGTRLRNIVMIRILYETGMRRGELLSLKLKHFIEASGGEGAFLVIERNHGDELDLRANQPVAKTLGRDVPISQVLEQQILDYRVIRAGLNNAGHSENSFLFCVHQRGETEGQALSINGFNSAFLYFRNALPVLGKSLHPHALRHDWNYRFSKQADSVGMSEEDEASSREQAMGWVPGSNMAKIYNQRHRREMAMAIGRKLAEDTMRPSK</sequence>
<dbReference type="InterPro" id="IPR002104">
    <property type="entry name" value="Integrase_catalytic"/>
</dbReference>
<evidence type="ECO:0000313" key="5">
    <source>
        <dbReference type="EMBL" id="RMQ20252.1"/>
    </source>
</evidence>
<dbReference type="EMBL" id="RBQX01000058">
    <property type="protein sequence ID" value="RMQ20252.1"/>
    <property type="molecule type" value="Genomic_DNA"/>
</dbReference>
<evidence type="ECO:0000256" key="2">
    <source>
        <dbReference type="ARBA" id="ARBA00023172"/>
    </source>
</evidence>
<protein>
    <submittedName>
        <fullName evidence="5">Phage integrase protein</fullName>
    </submittedName>
</protein>
<dbReference type="EMBL" id="RBPS01000185">
    <property type="protein sequence ID" value="RMO36623.1"/>
    <property type="molecule type" value="Genomic_DNA"/>
</dbReference>
<dbReference type="SUPFAM" id="SSF56349">
    <property type="entry name" value="DNA breaking-rejoining enzymes"/>
    <property type="match status" value="1"/>
</dbReference>
<keyword evidence="2" id="KW-0233">DNA recombination</keyword>
<dbReference type="GO" id="GO:0015074">
    <property type="term" value="P:DNA integration"/>
    <property type="evidence" value="ECO:0007669"/>
    <property type="project" value="UniProtKB-KW"/>
</dbReference>
<accession>A0A0P9W5U9</accession>
<dbReference type="Proteomes" id="UP000273536">
    <property type="component" value="Unassembled WGS sequence"/>
</dbReference>
<dbReference type="CDD" id="cd00397">
    <property type="entry name" value="DNA_BRE_C"/>
    <property type="match status" value="1"/>
</dbReference>
<proteinExistence type="predicted"/>
<evidence type="ECO:0000313" key="7">
    <source>
        <dbReference type="Proteomes" id="UP000273536"/>
    </source>
</evidence>